<sequence>MDDPIGAFIDKCHSTEPKWKHDELRDQLEQIELVSLKACIGILEKESADTHTAILERMLEQQQEQQEKPRRAKRAPKQEHLRSSDSSAPAERARRESVHQHRRLSTGWLMVALAVAVFLALAAVFAVEWWKGPPSEHPMDESVYDLATLFNKTRDAELRKTRDAMVAAMGESETRYPNQIPLDKLFKSARMAQDKRSDMEAAFSRLWPPGILTQNSTVENAREMLTGMRWDLITVQDYALVLEREVGGTLVTGSARINASLDLQSRTLRWAEREANISGWRACWRSWRVASMRWKVWQDACKCQKQLVRLVESLQARVKQTQLAMGLPLQHIHTVVNLMLSEIEVRNGTVHADMGRLRDSHREALVDWASWAKNRMRNSTCPIISLAAGLFGGRRAPEPPHSHLSEPREDCRRLAISTGHVLSMQSQLNTLDRELESIKQNLLDYGRASADKDTPALFQSDSHNDPISYVADLNDIWIALIDAIITWGKDAFVDDTVSDAASD</sequence>
<feature type="transmembrane region" description="Helical" evidence="3">
    <location>
        <begin position="108"/>
        <end position="130"/>
    </location>
</feature>
<name>R1GXQ0_BOTPV</name>
<evidence type="ECO:0000256" key="2">
    <source>
        <dbReference type="SAM" id="MobiDB-lite"/>
    </source>
</evidence>
<dbReference type="Proteomes" id="UP000013521">
    <property type="component" value="Unassembled WGS sequence"/>
</dbReference>
<dbReference type="KEGG" id="npa:UCRNP2_29"/>
<protein>
    <submittedName>
        <fullName evidence="4">Uncharacterized protein</fullName>
    </submittedName>
</protein>
<dbReference type="AlphaFoldDB" id="R1GXQ0"/>
<keyword evidence="3" id="KW-1133">Transmembrane helix</keyword>
<gene>
    <name evidence="4" type="ORF">UCRNP2_29</name>
</gene>
<evidence type="ECO:0000256" key="1">
    <source>
        <dbReference type="SAM" id="Coils"/>
    </source>
</evidence>
<keyword evidence="3" id="KW-0472">Membrane</keyword>
<dbReference type="EMBL" id="KB915645">
    <property type="protein sequence ID" value="EOD53171.1"/>
    <property type="molecule type" value="Genomic_DNA"/>
</dbReference>
<keyword evidence="1" id="KW-0175">Coiled coil</keyword>
<proteinExistence type="predicted"/>
<evidence type="ECO:0000256" key="3">
    <source>
        <dbReference type="SAM" id="Phobius"/>
    </source>
</evidence>
<evidence type="ECO:0000313" key="5">
    <source>
        <dbReference type="Proteomes" id="UP000013521"/>
    </source>
</evidence>
<accession>R1GXQ0</accession>
<feature type="coiled-coil region" evidence="1">
    <location>
        <begin position="421"/>
        <end position="448"/>
    </location>
</feature>
<reference evidence="5" key="1">
    <citation type="journal article" date="2013" name="Genome Announc.">
        <title>Draft genome sequence of Neofusicoccum parvum isolate UCR-NP2, a fungal vascular pathogen associated with grapevine cankers.</title>
        <authorList>
            <person name="Blanco-Ulate B."/>
            <person name="Rolshausen P."/>
            <person name="Cantu D."/>
        </authorList>
    </citation>
    <scope>NUCLEOTIDE SEQUENCE [LARGE SCALE GENOMIC DNA]</scope>
    <source>
        <strain evidence="5">UCR-NP2</strain>
    </source>
</reference>
<evidence type="ECO:0000313" key="4">
    <source>
        <dbReference type="EMBL" id="EOD53171.1"/>
    </source>
</evidence>
<organism evidence="4 5">
    <name type="scientific">Botryosphaeria parva (strain UCR-NP2)</name>
    <name type="common">Grapevine canker fungus</name>
    <name type="synonym">Neofusicoccum parvum</name>
    <dbReference type="NCBI Taxonomy" id="1287680"/>
    <lineage>
        <taxon>Eukaryota</taxon>
        <taxon>Fungi</taxon>
        <taxon>Dikarya</taxon>
        <taxon>Ascomycota</taxon>
        <taxon>Pezizomycotina</taxon>
        <taxon>Dothideomycetes</taxon>
        <taxon>Dothideomycetes incertae sedis</taxon>
        <taxon>Botryosphaeriales</taxon>
        <taxon>Botryosphaeriaceae</taxon>
        <taxon>Neofusicoccum</taxon>
    </lineage>
</organism>
<dbReference type="HOGENOM" id="CLU_541832_0_0_1"/>
<feature type="region of interest" description="Disordered" evidence="2">
    <location>
        <begin position="61"/>
        <end position="99"/>
    </location>
</feature>
<keyword evidence="3" id="KW-0812">Transmembrane</keyword>